<evidence type="ECO:0000256" key="8">
    <source>
        <dbReference type="RuleBase" id="RU361169"/>
    </source>
</evidence>
<dbReference type="Gene3D" id="2.160.20.10">
    <property type="entry name" value="Single-stranded right-handed beta-helix, Pectin lyase-like"/>
    <property type="match status" value="1"/>
</dbReference>
<accession>G7KW36</accession>
<dbReference type="EMBL" id="CM001223">
    <property type="protein sequence ID" value="AES79772.1"/>
    <property type="molecule type" value="Genomic_DNA"/>
</dbReference>
<name>G7KW36_MEDTR</name>
<dbReference type="STRING" id="3880.G7KW36"/>
<organism evidence="9 11">
    <name type="scientific">Medicago truncatula</name>
    <name type="common">Barrel medic</name>
    <name type="synonym">Medicago tribuloides</name>
    <dbReference type="NCBI Taxonomy" id="3880"/>
    <lineage>
        <taxon>Eukaryota</taxon>
        <taxon>Viridiplantae</taxon>
        <taxon>Streptophyta</taxon>
        <taxon>Embryophyta</taxon>
        <taxon>Tracheophyta</taxon>
        <taxon>Spermatophyta</taxon>
        <taxon>Magnoliopsida</taxon>
        <taxon>eudicotyledons</taxon>
        <taxon>Gunneridae</taxon>
        <taxon>Pentapetalae</taxon>
        <taxon>rosids</taxon>
        <taxon>fabids</taxon>
        <taxon>Fabales</taxon>
        <taxon>Fabaceae</taxon>
        <taxon>Papilionoideae</taxon>
        <taxon>50 kb inversion clade</taxon>
        <taxon>NPAAA clade</taxon>
        <taxon>Hologalegina</taxon>
        <taxon>IRL clade</taxon>
        <taxon>Trifolieae</taxon>
        <taxon>Medicago</taxon>
    </lineage>
</organism>
<keyword evidence="3" id="KW-0134">Cell wall</keyword>
<dbReference type="InterPro" id="IPR000743">
    <property type="entry name" value="Glyco_hydro_28"/>
</dbReference>
<proteinExistence type="inferred from homology"/>
<evidence type="ECO:0000313" key="11">
    <source>
        <dbReference type="Proteomes" id="UP000002051"/>
    </source>
</evidence>
<evidence type="ECO:0000256" key="6">
    <source>
        <dbReference type="ARBA" id="ARBA00023295"/>
    </source>
</evidence>
<dbReference type="InterPro" id="IPR012334">
    <property type="entry name" value="Pectin_lyas_fold"/>
</dbReference>
<keyword evidence="7" id="KW-0961">Cell wall biogenesis/degradation</keyword>
<dbReference type="Pfam" id="PF00295">
    <property type="entry name" value="Glyco_hydro_28"/>
    <property type="match status" value="1"/>
</dbReference>
<dbReference type="SUPFAM" id="SSF51126">
    <property type="entry name" value="Pectin lyase-like"/>
    <property type="match status" value="1"/>
</dbReference>
<reference evidence="9 11" key="1">
    <citation type="journal article" date="2011" name="Nature">
        <title>The Medicago genome provides insight into the evolution of rhizobial symbioses.</title>
        <authorList>
            <person name="Young N.D."/>
            <person name="Debelle F."/>
            <person name="Oldroyd G.E."/>
            <person name="Geurts R."/>
            <person name="Cannon S.B."/>
            <person name="Udvardi M.K."/>
            <person name="Benedito V.A."/>
            <person name="Mayer K.F."/>
            <person name="Gouzy J."/>
            <person name="Schoof H."/>
            <person name="Van de Peer Y."/>
            <person name="Proost S."/>
            <person name="Cook D.R."/>
            <person name="Meyers B.C."/>
            <person name="Spannagl M."/>
            <person name="Cheung F."/>
            <person name="De Mita S."/>
            <person name="Krishnakumar V."/>
            <person name="Gundlach H."/>
            <person name="Zhou S."/>
            <person name="Mudge J."/>
            <person name="Bharti A.K."/>
            <person name="Murray J.D."/>
            <person name="Naoumkina M.A."/>
            <person name="Rosen B."/>
            <person name="Silverstein K.A."/>
            <person name="Tang H."/>
            <person name="Rombauts S."/>
            <person name="Zhao P.X."/>
            <person name="Zhou P."/>
            <person name="Barbe V."/>
            <person name="Bardou P."/>
            <person name="Bechner M."/>
            <person name="Bellec A."/>
            <person name="Berger A."/>
            <person name="Berges H."/>
            <person name="Bidwell S."/>
            <person name="Bisseling T."/>
            <person name="Choisne N."/>
            <person name="Couloux A."/>
            <person name="Denny R."/>
            <person name="Deshpande S."/>
            <person name="Dai X."/>
            <person name="Doyle J.J."/>
            <person name="Dudez A.M."/>
            <person name="Farmer A.D."/>
            <person name="Fouteau S."/>
            <person name="Franken C."/>
            <person name="Gibelin C."/>
            <person name="Gish J."/>
            <person name="Goldstein S."/>
            <person name="Gonzalez A.J."/>
            <person name="Green P.J."/>
            <person name="Hallab A."/>
            <person name="Hartog M."/>
            <person name="Hua A."/>
            <person name="Humphray S.J."/>
            <person name="Jeong D.H."/>
            <person name="Jing Y."/>
            <person name="Jocker A."/>
            <person name="Kenton S.M."/>
            <person name="Kim D.J."/>
            <person name="Klee K."/>
            <person name="Lai H."/>
            <person name="Lang C."/>
            <person name="Lin S."/>
            <person name="Macmil S.L."/>
            <person name="Magdelenat G."/>
            <person name="Matthews L."/>
            <person name="McCorrison J."/>
            <person name="Monaghan E.L."/>
            <person name="Mun J.H."/>
            <person name="Najar F.Z."/>
            <person name="Nicholson C."/>
            <person name="Noirot C."/>
            <person name="O'Bleness M."/>
            <person name="Paule C.R."/>
            <person name="Poulain J."/>
            <person name="Prion F."/>
            <person name="Qin B."/>
            <person name="Qu C."/>
            <person name="Retzel E.F."/>
            <person name="Riddle C."/>
            <person name="Sallet E."/>
            <person name="Samain S."/>
            <person name="Samson N."/>
            <person name="Sanders I."/>
            <person name="Saurat O."/>
            <person name="Scarpelli C."/>
            <person name="Schiex T."/>
            <person name="Segurens B."/>
            <person name="Severin A.J."/>
            <person name="Sherrier D.J."/>
            <person name="Shi R."/>
            <person name="Sims S."/>
            <person name="Singer S.R."/>
            <person name="Sinharoy S."/>
            <person name="Sterck L."/>
            <person name="Viollet A."/>
            <person name="Wang B.B."/>
            <person name="Wang K."/>
            <person name="Wang M."/>
            <person name="Wang X."/>
            <person name="Warfsmann J."/>
            <person name="Weissenbach J."/>
            <person name="White D.D."/>
            <person name="White J.D."/>
            <person name="Wiley G.B."/>
            <person name="Wincker P."/>
            <person name="Xing Y."/>
            <person name="Yang L."/>
            <person name="Yao Z."/>
            <person name="Ying F."/>
            <person name="Zhai J."/>
            <person name="Zhou L."/>
            <person name="Zuber A."/>
            <person name="Denarie J."/>
            <person name="Dixon R.A."/>
            <person name="May G.D."/>
            <person name="Schwartz D.C."/>
            <person name="Rogers J."/>
            <person name="Quetier F."/>
            <person name="Town C.D."/>
            <person name="Roe B.A."/>
        </authorList>
    </citation>
    <scope>NUCLEOTIDE SEQUENCE [LARGE SCALE GENOMIC DNA]</scope>
    <source>
        <strain evidence="9">A17</strain>
        <strain evidence="10 11">cv. Jemalong A17</strain>
    </source>
</reference>
<evidence type="ECO:0000256" key="3">
    <source>
        <dbReference type="ARBA" id="ARBA00022512"/>
    </source>
</evidence>
<reference evidence="10" key="3">
    <citation type="submission" date="2015-04" db="UniProtKB">
        <authorList>
            <consortium name="EnsemblPlants"/>
        </authorList>
    </citation>
    <scope>IDENTIFICATION</scope>
    <source>
        <strain evidence="10">cv. Jemalong A17</strain>
    </source>
</reference>
<dbReference type="Proteomes" id="UP000002051">
    <property type="component" value="Unassembled WGS sequence"/>
</dbReference>
<comment type="similarity">
    <text evidence="2 8">Belongs to the glycosyl hydrolase 28 family.</text>
</comment>
<dbReference type="InterPro" id="IPR011050">
    <property type="entry name" value="Pectin_lyase_fold/virulence"/>
</dbReference>
<sequence length="62" mass="6890">MLSSTTNVRISNVFCGFCHEISVGSLGKYESEQDLDDIIVTNCTFSGTSIDVRIKSWKSQLK</sequence>
<dbReference type="GO" id="GO:0005975">
    <property type="term" value="P:carbohydrate metabolic process"/>
    <property type="evidence" value="ECO:0007669"/>
    <property type="project" value="InterPro"/>
</dbReference>
<protein>
    <submittedName>
        <fullName evidence="9">Polygalacturonase/glycoside hydrolase family protein</fullName>
    </submittedName>
</protein>
<dbReference type="AlphaFoldDB" id="G7KW36"/>
<dbReference type="PaxDb" id="3880-AES79772"/>
<dbReference type="GO" id="GO:0004650">
    <property type="term" value="F:polygalacturonase activity"/>
    <property type="evidence" value="ECO:0007669"/>
    <property type="project" value="InterPro"/>
</dbReference>
<dbReference type="GO" id="GO:0071555">
    <property type="term" value="P:cell wall organization"/>
    <property type="evidence" value="ECO:0007669"/>
    <property type="project" value="UniProtKB-KW"/>
</dbReference>
<evidence type="ECO:0000256" key="1">
    <source>
        <dbReference type="ARBA" id="ARBA00004191"/>
    </source>
</evidence>
<comment type="subcellular location">
    <subcellularLocation>
        <location evidence="1">Secreted</location>
        <location evidence="1">Cell wall</location>
    </subcellularLocation>
</comment>
<keyword evidence="6 8" id="KW-0326">Glycosidase</keyword>
<keyword evidence="5 8" id="KW-0378">Hydrolase</keyword>
<reference evidence="9 11" key="2">
    <citation type="journal article" date="2014" name="BMC Genomics">
        <title>An improved genome release (version Mt4.0) for the model legume Medicago truncatula.</title>
        <authorList>
            <person name="Tang H."/>
            <person name="Krishnakumar V."/>
            <person name="Bidwell S."/>
            <person name="Rosen B."/>
            <person name="Chan A."/>
            <person name="Zhou S."/>
            <person name="Gentzbittel L."/>
            <person name="Childs K.L."/>
            <person name="Yandell M."/>
            <person name="Gundlach H."/>
            <person name="Mayer K.F."/>
            <person name="Schwartz D.C."/>
            <person name="Town C.D."/>
        </authorList>
    </citation>
    <scope>GENOME REANNOTATION</scope>
    <source>
        <strain evidence="10 11">cv. Jemalong A17</strain>
    </source>
</reference>
<gene>
    <name evidence="9" type="ordered locus">MTR_7g072370</name>
</gene>
<dbReference type="PANTHER" id="PTHR31375">
    <property type="match status" value="1"/>
</dbReference>
<evidence type="ECO:0000256" key="4">
    <source>
        <dbReference type="ARBA" id="ARBA00022525"/>
    </source>
</evidence>
<evidence type="ECO:0000256" key="5">
    <source>
        <dbReference type="ARBA" id="ARBA00022801"/>
    </source>
</evidence>
<evidence type="ECO:0000256" key="7">
    <source>
        <dbReference type="ARBA" id="ARBA00023316"/>
    </source>
</evidence>
<dbReference type="HOGENOM" id="CLU_2907503_0_0_1"/>
<evidence type="ECO:0000313" key="10">
    <source>
        <dbReference type="EnsemblPlants" id="AES79772"/>
    </source>
</evidence>
<dbReference type="EnsemblPlants" id="AES79772">
    <property type="protein sequence ID" value="AES79772"/>
    <property type="gene ID" value="MTR_7g072370"/>
</dbReference>
<evidence type="ECO:0000313" key="9">
    <source>
        <dbReference type="EMBL" id="AES79772.1"/>
    </source>
</evidence>
<keyword evidence="4" id="KW-0964">Secreted</keyword>
<keyword evidence="11" id="KW-1185">Reference proteome</keyword>
<evidence type="ECO:0000256" key="2">
    <source>
        <dbReference type="ARBA" id="ARBA00008834"/>
    </source>
</evidence>